<evidence type="ECO:0000256" key="2">
    <source>
        <dbReference type="SAM" id="SignalP"/>
    </source>
</evidence>
<organism evidence="3">
    <name type="scientific">Burkholderia sp. (strain CCGE1003)</name>
    <dbReference type="NCBI Taxonomy" id="640512"/>
    <lineage>
        <taxon>Bacteria</taxon>
        <taxon>Pseudomonadati</taxon>
        <taxon>Pseudomonadota</taxon>
        <taxon>Betaproteobacteria</taxon>
        <taxon>Burkholderiales</taxon>
        <taxon>Burkholderiaceae</taxon>
        <taxon>Burkholderia</taxon>
    </lineage>
</organism>
<evidence type="ECO:0008006" key="4">
    <source>
        <dbReference type="Google" id="ProtNLM"/>
    </source>
</evidence>
<dbReference type="OrthoDB" id="9012717at2"/>
<sequence>MKLRLLMAVVSAILFLAPRAASADDLAPQPAVGTTAGASSGHRLMQHANESAQATTDIPLSEPAAGASPSVQNVAYGGVAAGRSEAGGRQNMPCSTGPQCRIYFGQ</sequence>
<reference evidence="3" key="1">
    <citation type="submission" date="2010-09" db="EMBL/GenBank/DDBJ databases">
        <title>Complete sequence of chromosome2 of Burkholderia sp. CCGE1003.</title>
        <authorList>
            <consortium name="US DOE Joint Genome Institute"/>
            <person name="Lucas S."/>
            <person name="Copeland A."/>
            <person name="Lapidus A."/>
            <person name="Cheng J.-F."/>
            <person name="Bruce D."/>
            <person name="Goodwin L."/>
            <person name="Pitluck S."/>
            <person name="Daligault H."/>
            <person name="Davenport K."/>
            <person name="Detter J.C."/>
            <person name="Han C."/>
            <person name="Tapia R."/>
            <person name="Land M."/>
            <person name="Hauser L."/>
            <person name="Jeffries C."/>
            <person name="Kyrpides N."/>
            <person name="Ivanova N."/>
            <person name="Ovchinnikova G."/>
            <person name="Martinez-Romero E."/>
            <person name="Rogel M.A."/>
            <person name="Auchtung J."/>
            <person name="Tiedje J.M."/>
            <person name="Woyke T."/>
        </authorList>
    </citation>
    <scope>NUCLEOTIDE SEQUENCE</scope>
    <source>
        <strain evidence="3">CCGE1003</strain>
    </source>
</reference>
<dbReference type="HOGENOM" id="CLU_2231533_0_0_4"/>
<keyword evidence="2" id="KW-0732">Signal</keyword>
<feature type="region of interest" description="Disordered" evidence="1">
    <location>
        <begin position="22"/>
        <end position="69"/>
    </location>
</feature>
<evidence type="ECO:0000313" key="3">
    <source>
        <dbReference type="EMBL" id="ADN61435.1"/>
    </source>
</evidence>
<dbReference type="EMBL" id="CP002218">
    <property type="protein sequence ID" value="ADN61435.1"/>
    <property type="molecule type" value="Genomic_DNA"/>
</dbReference>
<feature type="signal peptide" evidence="2">
    <location>
        <begin position="1"/>
        <end position="23"/>
    </location>
</feature>
<proteinExistence type="predicted"/>
<dbReference type="KEGG" id="bgf:BC1003_5517"/>
<feature type="compositionally biased region" description="Polar residues" evidence="1">
    <location>
        <begin position="48"/>
        <end position="58"/>
    </location>
</feature>
<dbReference type="eggNOG" id="ENOG503171Y">
    <property type="taxonomic scope" value="Bacteria"/>
</dbReference>
<accession>E1TFA3</accession>
<protein>
    <recommendedName>
        <fullName evidence="4">Lipoprotein</fullName>
    </recommendedName>
</protein>
<feature type="chain" id="PRO_5003152282" description="Lipoprotein" evidence="2">
    <location>
        <begin position="24"/>
        <end position="106"/>
    </location>
</feature>
<dbReference type="AlphaFoldDB" id="E1TFA3"/>
<gene>
    <name evidence="3" type="ordered locus">BC1003_5517</name>
</gene>
<evidence type="ECO:0000256" key="1">
    <source>
        <dbReference type="SAM" id="MobiDB-lite"/>
    </source>
</evidence>
<name>E1TFA3_BURSG</name>